<keyword evidence="2" id="KW-1185">Reference proteome</keyword>
<dbReference type="Proteomes" id="UP000027120">
    <property type="component" value="Unassembled WGS sequence"/>
</dbReference>
<gene>
    <name evidence="1" type="ORF">CISIN_1g041454mg</name>
</gene>
<dbReference type="PANTHER" id="PTHR33018">
    <property type="entry name" value="OS10G0338966 PROTEIN-RELATED"/>
    <property type="match status" value="1"/>
</dbReference>
<protein>
    <submittedName>
        <fullName evidence="1">Uncharacterized protein</fullName>
    </submittedName>
</protein>
<reference evidence="1 2" key="1">
    <citation type="submission" date="2014-04" db="EMBL/GenBank/DDBJ databases">
        <authorList>
            <consortium name="International Citrus Genome Consortium"/>
            <person name="Gmitter F."/>
            <person name="Chen C."/>
            <person name="Farmerie W."/>
            <person name="Harkins T."/>
            <person name="Desany B."/>
            <person name="Mohiuddin M."/>
            <person name="Kodira C."/>
            <person name="Borodovsky M."/>
            <person name="Lomsadze A."/>
            <person name="Burns P."/>
            <person name="Jenkins J."/>
            <person name="Prochnik S."/>
            <person name="Shu S."/>
            <person name="Chapman J."/>
            <person name="Pitluck S."/>
            <person name="Schmutz J."/>
            <person name="Rokhsar D."/>
        </authorList>
    </citation>
    <scope>NUCLEOTIDE SEQUENCE</scope>
</reference>
<evidence type="ECO:0000313" key="1">
    <source>
        <dbReference type="EMBL" id="KDO40880.1"/>
    </source>
</evidence>
<evidence type="ECO:0000313" key="2">
    <source>
        <dbReference type="Proteomes" id="UP000027120"/>
    </source>
</evidence>
<dbReference type="EMBL" id="KK785786">
    <property type="protein sequence ID" value="KDO40880.1"/>
    <property type="molecule type" value="Genomic_DNA"/>
</dbReference>
<organism evidence="1 2">
    <name type="scientific">Citrus sinensis</name>
    <name type="common">Sweet orange</name>
    <name type="synonym">Citrus aurantium var. sinensis</name>
    <dbReference type="NCBI Taxonomy" id="2711"/>
    <lineage>
        <taxon>Eukaryota</taxon>
        <taxon>Viridiplantae</taxon>
        <taxon>Streptophyta</taxon>
        <taxon>Embryophyta</taxon>
        <taxon>Tracheophyta</taxon>
        <taxon>Spermatophyta</taxon>
        <taxon>Magnoliopsida</taxon>
        <taxon>eudicotyledons</taxon>
        <taxon>Gunneridae</taxon>
        <taxon>Pentapetalae</taxon>
        <taxon>rosids</taxon>
        <taxon>malvids</taxon>
        <taxon>Sapindales</taxon>
        <taxon>Rutaceae</taxon>
        <taxon>Aurantioideae</taxon>
        <taxon>Citrus</taxon>
    </lineage>
</organism>
<proteinExistence type="predicted"/>
<feature type="non-terminal residue" evidence="1">
    <location>
        <position position="109"/>
    </location>
</feature>
<accession>A0A067DH46</accession>
<dbReference type="PANTHER" id="PTHR33018:SF31">
    <property type="entry name" value="TRANSPOSASE, PTTA_EN_SPM, PLANT"/>
    <property type="match status" value="1"/>
</dbReference>
<name>A0A067DH46_CITSI</name>
<sequence length="109" mass="12812">MGRERVRFNSDGQLVGEERHNVISTIGAVTKTLVSILSMDLRKVPKNSKEKKYGNTFSSFRSFRYNLTQHVKKYKAYPNRLRNPPLLYSFIQKGHWDAFVNDRLSKEFK</sequence>
<dbReference type="AlphaFoldDB" id="A0A067DH46"/>